<evidence type="ECO:0000256" key="9">
    <source>
        <dbReference type="ARBA" id="ARBA00023136"/>
    </source>
</evidence>
<evidence type="ECO:0000256" key="4">
    <source>
        <dbReference type="ARBA" id="ARBA00022692"/>
    </source>
</evidence>
<proteinExistence type="predicted"/>
<dbReference type="SUPFAM" id="SSF53850">
    <property type="entry name" value="Periplasmic binding protein-like II"/>
    <property type="match status" value="1"/>
</dbReference>
<evidence type="ECO:0000256" key="16">
    <source>
        <dbReference type="PIRSR" id="PIRSR601508-1"/>
    </source>
</evidence>
<keyword evidence="3" id="KW-1003">Cell membrane</keyword>
<evidence type="ECO:0000256" key="20">
    <source>
        <dbReference type="SAM" id="Phobius"/>
    </source>
</evidence>
<dbReference type="SMART" id="SM00079">
    <property type="entry name" value="PBPe"/>
    <property type="match status" value="1"/>
</dbReference>
<feature type="compositionally biased region" description="Polar residues" evidence="19">
    <location>
        <begin position="928"/>
        <end position="945"/>
    </location>
</feature>
<keyword evidence="18" id="KW-1015">Disulfide bond</keyword>
<dbReference type="Gene3D" id="3.40.190.10">
    <property type="entry name" value="Periplasmic binding protein-like II"/>
    <property type="match status" value="2"/>
</dbReference>
<evidence type="ECO:0000256" key="19">
    <source>
        <dbReference type="SAM" id="MobiDB-lite"/>
    </source>
</evidence>
<evidence type="ECO:0000256" key="12">
    <source>
        <dbReference type="ARBA" id="ARBA00023257"/>
    </source>
</evidence>
<organism evidence="23 24">
    <name type="scientific">Rotaria socialis</name>
    <dbReference type="NCBI Taxonomy" id="392032"/>
    <lineage>
        <taxon>Eukaryota</taxon>
        <taxon>Metazoa</taxon>
        <taxon>Spiralia</taxon>
        <taxon>Gnathifera</taxon>
        <taxon>Rotifera</taxon>
        <taxon>Eurotatoria</taxon>
        <taxon>Bdelloidea</taxon>
        <taxon>Philodinida</taxon>
        <taxon>Philodinidae</taxon>
        <taxon>Rotaria</taxon>
    </lineage>
</organism>
<evidence type="ECO:0000256" key="7">
    <source>
        <dbReference type="ARBA" id="ARBA00023054"/>
    </source>
</evidence>
<feature type="domain" description="Ionotropic glutamate receptor L-glutamate and glycine-binding" evidence="22">
    <location>
        <begin position="462"/>
        <end position="545"/>
    </location>
</feature>
<dbReference type="InterPro" id="IPR001828">
    <property type="entry name" value="ANF_lig-bd_rcpt"/>
</dbReference>
<feature type="binding site" evidence="16">
    <location>
        <position position="561"/>
    </location>
    <ligand>
        <name>L-glutamate</name>
        <dbReference type="ChEBI" id="CHEBI:29985"/>
    </ligand>
</feature>
<dbReference type="InterPro" id="IPR028082">
    <property type="entry name" value="Peripla_BP_I"/>
</dbReference>
<evidence type="ECO:0000256" key="5">
    <source>
        <dbReference type="ARBA" id="ARBA00022989"/>
    </source>
</evidence>
<dbReference type="GO" id="GO:0043226">
    <property type="term" value="C:organelle"/>
    <property type="evidence" value="ECO:0007669"/>
    <property type="project" value="UniProtKB-ARBA"/>
</dbReference>
<feature type="binding site" evidence="16">
    <location>
        <position position="783"/>
    </location>
    <ligand>
        <name>L-glutamate</name>
        <dbReference type="ChEBI" id="CHEBI:29985"/>
    </ligand>
</feature>
<dbReference type="PRINTS" id="PR00177">
    <property type="entry name" value="NMDARECEPTOR"/>
</dbReference>
<evidence type="ECO:0000313" key="23">
    <source>
        <dbReference type="EMBL" id="CAF4558586.1"/>
    </source>
</evidence>
<dbReference type="PANTHER" id="PTHR18966">
    <property type="entry name" value="IONOTROPIC GLUTAMATE RECEPTOR"/>
    <property type="match status" value="1"/>
</dbReference>
<dbReference type="InterPro" id="IPR001508">
    <property type="entry name" value="Iono_Glu_rcpt_met"/>
</dbReference>
<dbReference type="Gene3D" id="1.10.287.70">
    <property type="match status" value="1"/>
</dbReference>
<evidence type="ECO:0000256" key="15">
    <source>
        <dbReference type="ARBA" id="ARBA00034100"/>
    </source>
</evidence>
<dbReference type="InterPro" id="IPR019594">
    <property type="entry name" value="Glu/Gly-bd"/>
</dbReference>
<keyword evidence="2" id="KW-0813">Transport</keyword>
<dbReference type="EMBL" id="CAJOBS010000353">
    <property type="protein sequence ID" value="CAF4558586.1"/>
    <property type="molecule type" value="Genomic_DNA"/>
</dbReference>
<keyword evidence="13" id="KW-1071">Ligand-gated ion channel</keyword>
<dbReference type="GO" id="GO:0015276">
    <property type="term" value="F:ligand-gated monoatomic ion channel activity"/>
    <property type="evidence" value="ECO:0007669"/>
    <property type="project" value="InterPro"/>
</dbReference>
<evidence type="ECO:0000256" key="3">
    <source>
        <dbReference type="ARBA" id="ARBA00022475"/>
    </source>
</evidence>
<feature type="disulfide bond" evidence="18">
    <location>
        <begin position="795"/>
        <end position="852"/>
    </location>
</feature>
<keyword evidence="4 20" id="KW-0812">Transmembrane</keyword>
<dbReference type="GO" id="GO:0038023">
    <property type="term" value="F:signaling receptor activity"/>
    <property type="evidence" value="ECO:0007669"/>
    <property type="project" value="InterPro"/>
</dbReference>
<dbReference type="InterPro" id="IPR015683">
    <property type="entry name" value="Ionotropic_Glu_rcpt"/>
</dbReference>
<evidence type="ECO:0000259" key="21">
    <source>
        <dbReference type="SMART" id="SM00079"/>
    </source>
</evidence>
<evidence type="ECO:0000256" key="13">
    <source>
        <dbReference type="ARBA" id="ARBA00023286"/>
    </source>
</evidence>
<accession>A0A820ZD47</accession>
<dbReference type="Gene3D" id="3.40.50.2300">
    <property type="match status" value="4"/>
</dbReference>
<feature type="binding site" evidence="16">
    <location>
        <position position="556"/>
    </location>
    <ligand>
        <name>L-glutamate</name>
        <dbReference type="ChEBI" id="CHEBI:29985"/>
    </ligand>
</feature>
<feature type="site" description="Crucial to convey clamshell closure to channel opening" evidence="17">
    <location>
        <position position="715"/>
    </location>
</feature>
<evidence type="ECO:0000256" key="2">
    <source>
        <dbReference type="ARBA" id="ARBA00022448"/>
    </source>
</evidence>
<dbReference type="SMART" id="SM00918">
    <property type="entry name" value="Lig_chan-Glu_bd"/>
    <property type="match status" value="1"/>
</dbReference>
<evidence type="ECO:0000256" key="17">
    <source>
        <dbReference type="PIRSR" id="PIRSR601508-2"/>
    </source>
</evidence>
<evidence type="ECO:0000256" key="11">
    <source>
        <dbReference type="ARBA" id="ARBA00023180"/>
    </source>
</evidence>
<evidence type="ECO:0000256" key="18">
    <source>
        <dbReference type="PIRSR" id="PIRSR601508-3"/>
    </source>
</evidence>
<keyword evidence="8" id="KW-0406">Ion transport</keyword>
<reference evidence="23" key="1">
    <citation type="submission" date="2021-02" db="EMBL/GenBank/DDBJ databases">
        <authorList>
            <person name="Nowell W R."/>
        </authorList>
    </citation>
    <scope>NUCLEOTIDE SEQUENCE</scope>
</reference>
<comment type="caution">
    <text evidence="23">The sequence shown here is derived from an EMBL/GenBank/DDBJ whole genome shotgun (WGS) entry which is preliminary data.</text>
</comment>
<feature type="transmembrane region" description="Helical" evidence="20">
    <location>
        <begin position="598"/>
        <end position="618"/>
    </location>
</feature>
<evidence type="ECO:0000313" key="24">
    <source>
        <dbReference type="Proteomes" id="UP000663838"/>
    </source>
</evidence>
<keyword evidence="12" id="KW-0628">Postsynaptic cell membrane</keyword>
<keyword evidence="7" id="KW-0175">Coiled coil</keyword>
<protein>
    <submittedName>
        <fullName evidence="23">Uncharacterized protein</fullName>
    </submittedName>
</protein>
<keyword evidence="10" id="KW-0675">Receptor</keyword>
<dbReference type="SUPFAM" id="SSF81324">
    <property type="entry name" value="Voltage-gated potassium channels"/>
    <property type="match status" value="1"/>
</dbReference>
<dbReference type="Pfam" id="PF00060">
    <property type="entry name" value="Lig_chan"/>
    <property type="match status" value="1"/>
</dbReference>
<sequence>MTLLWYAYNVFMYFSLVRLQTTDENINTTTKLSNISEIDDSQLKFPQVIILGALANNEQIQMLPNASTDSNKNLHISSQCFILNSNPLLTITALCEAGNKSNAKVIIASRIIDDDNDLTLAAIAYVADFYHIPVITIASRENLLSDKALYGFILRLVPPYLYEADAWFSIIHKLKYTNVVLIYNQEEESRMVASRFQMLAHDSQIQIEQMEEYTSDTNLTSLIFNLTTEDRLLARVFIIHTRFKDIAEMLSAIVRLEKTENFVWIINEHALTTNSSTLFDGLLGVRLHDSFSDENLLIDATQLITDTFVKFIDYSSSFWSENRSVIDCSSAEPWQYGEDVYRAFIKTKVNAATTGDIEFNEYGDRIESLYEIINIQYGHPTVVGTYRSNTSVCHTSSMCREIMYKTELKLDEEKIIWPNGLRKKPDGIRKSRNVTVVTIVEKPFIFARPGNNCESTSEIYCPRKKLNKSSDDEYEQFCCYGYCIDLLHELSKNLSMVYTLHLVADGKYGSFEKTKFMNICHHIRKRREGEDKQKRWDGMIGELLNYQADLIIAPLTMNPERVQDIEFTKPFKYQGITILVRKDKNTSRLSSFLQPFKGVLWIMILFSVHIIAIVLYLLDRWSSFGRFHFVPQKDQLDESSLTLEENRKKDTLSLSRSVWFTWGVLLNSGIGEGTPKSFSARVLGMVWAGFAMIMVASYTANLAAFLVLDRPEASISGINDARLRNPQDGFAYATVKGSAVDMYFKRQVELSTMYRIMESRNYLTAEEAISDLRTGIINAFIWDSGRLEYEAAQDCDLVTAGELFGRSSYGIALRKKDAWINPLSHAILSFHEKGFMELLDNKWIYANNEKQCADRSSSPATLGFDNMIGVFVLVVGGVVLGFFILVIEIVFKRQKERIERERAITRTAIVYWKRRAERRRQQLSVNFESENHEQQQNLQPNQNDGFSLDRMDHHISSNLC</sequence>
<evidence type="ECO:0000256" key="6">
    <source>
        <dbReference type="ARBA" id="ARBA00023018"/>
    </source>
</evidence>
<keyword evidence="5 20" id="KW-1133">Transmembrane helix</keyword>
<dbReference type="SUPFAM" id="SSF53822">
    <property type="entry name" value="Periplasmic binding protein-like I"/>
    <property type="match status" value="1"/>
</dbReference>
<evidence type="ECO:0000256" key="8">
    <source>
        <dbReference type="ARBA" id="ARBA00023065"/>
    </source>
</evidence>
<dbReference type="Pfam" id="PF01094">
    <property type="entry name" value="ANF_receptor"/>
    <property type="match status" value="1"/>
</dbReference>
<evidence type="ECO:0000256" key="14">
    <source>
        <dbReference type="ARBA" id="ARBA00023303"/>
    </source>
</evidence>
<dbReference type="FunFam" id="3.40.190.10:FF:000010">
    <property type="entry name" value="glutamate receptor ionotropic, NMDA 1 isoform X1"/>
    <property type="match status" value="1"/>
</dbReference>
<feature type="domain" description="Ionotropic glutamate receptor C-terminal" evidence="21">
    <location>
        <begin position="452"/>
        <end position="846"/>
    </location>
</feature>
<dbReference type="FunFam" id="3.40.190.10:FF:000078">
    <property type="entry name" value="glutamate receptor ionotropic, NMDA 3B"/>
    <property type="match status" value="1"/>
</dbReference>
<dbReference type="Proteomes" id="UP000663838">
    <property type="component" value="Unassembled WGS sequence"/>
</dbReference>
<feature type="region of interest" description="Disordered" evidence="19">
    <location>
        <begin position="928"/>
        <end position="947"/>
    </location>
</feature>
<feature type="binding site" evidence="16">
    <location>
        <position position="554"/>
    </location>
    <ligand>
        <name>L-glutamate</name>
        <dbReference type="ChEBI" id="CHEBI:29985"/>
    </ligand>
</feature>
<dbReference type="GO" id="GO:0045211">
    <property type="term" value="C:postsynaptic membrane"/>
    <property type="evidence" value="ECO:0007669"/>
    <property type="project" value="UniProtKB-SubCell"/>
</dbReference>
<dbReference type="InterPro" id="IPR001320">
    <property type="entry name" value="Iontro_rcpt_C"/>
</dbReference>
<keyword evidence="14" id="KW-0407">Ion channel</keyword>
<name>A0A820ZD47_9BILA</name>
<evidence type="ECO:0000256" key="10">
    <source>
        <dbReference type="ARBA" id="ARBA00023170"/>
    </source>
</evidence>
<evidence type="ECO:0000256" key="1">
    <source>
        <dbReference type="ARBA" id="ARBA00004651"/>
    </source>
</evidence>
<feature type="transmembrane region" description="Helical" evidence="20">
    <location>
        <begin position="867"/>
        <end position="891"/>
    </location>
</feature>
<dbReference type="Pfam" id="PF10613">
    <property type="entry name" value="Lig_chan-Glu_bd"/>
    <property type="match status" value="1"/>
</dbReference>
<comment type="subcellular location">
    <subcellularLocation>
        <location evidence="1">Cell membrane</location>
        <topology evidence="1">Multi-pass membrane protein</topology>
    </subcellularLocation>
    <subcellularLocation>
        <location evidence="15">Postsynaptic cell membrane</location>
    </subcellularLocation>
</comment>
<evidence type="ECO:0000259" key="22">
    <source>
        <dbReference type="SMART" id="SM00918"/>
    </source>
</evidence>
<feature type="site" description="Interaction with the cone snail toxin Con-ikot-ikot" evidence="17">
    <location>
        <position position="745"/>
    </location>
</feature>
<keyword evidence="6" id="KW-0770">Synapse</keyword>
<dbReference type="AlphaFoldDB" id="A0A820ZD47"/>
<keyword evidence="9 20" id="KW-0472">Membrane</keyword>
<feature type="transmembrane region" description="Helical" evidence="20">
    <location>
        <begin position="686"/>
        <end position="708"/>
    </location>
</feature>
<gene>
    <name evidence="23" type="ORF">TOA249_LOCUS7764</name>
</gene>
<keyword evidence="11" id="KW-0325">Glycoprotein</keyword>